<dbReference type="Pfam" id="PF00440">
    <property type="entry name" value="TetR_N"/>
    <property type="match status" value="1"/>
</dbReference>
<gene>
    <name evidence="6" type="ORF">Dsi01nite_034560</name>
</gene>
<dbReference type="Gene3D" id="1.10.357.10">
    <property type="entry name" value="Tetracycline Repressor, domain 2"/>
    <property type="match status" value="1"/>
</dbReference>
<feature type="domain" description="HTH tetR-type" evidence="5">
    <location>
        <begin position="14"/>
        <end position="73"/>
    </location>
</feature>
<organism evidence="6 7">
    <name type="scientific">Dactylosporangium siamense</name>
    <dbReference type="NCBI Taxonomy" id="685454"/>
    <lineage>
        <taxon>Bacteria</taxon>
        <taxon>Bacillati</taxon>
        <taxon>Actinomycetota</taxon>
        <taxon>Actinomycetes</taxon>
        <taxon>Micromonosporales</taxon>
        <taxon>Micromonosporaceae</taxon>
        <taxon>Dactylosporangium</taxon>
    </lineage>
</organism>
<evidence type="ECO:0000256" key="4">
    <source>
        <dbReference type="PROSITE-ProRule" id="PRU00335"/>
    </source>
</evidence>
<dbReference type="PANTHER" id="PTHR30055:SF234">
    <property type="entry name" value="HTH-TYPE TRANSCRIPTIONAL REGULATOR BETI"/>
    <property type="match status" value="1"/>
</dbReference>
<dbReference type="AlphaFoldDB" id="A0A919UB81"/>
<dbReference type="SUPFAM" id="SSF46689">
    <property type="entry name" value="Homeodomain-like"/>
    <property type="match status" value="1"/>
</dbReference>
<dbReference type="GO" id="GO:0003700">
    <property type="term" value="F:DNA-binding transcription factor activity"/>
    <property type="evidence" value="ECO:0007669"/>
    <property type="project" value="TreeGrafter"/>
</dbReference>
<dbReference type="InterPro" id="IPR001647">
    <property type="entry name" value="HTH_TetR"/>
</dbReference>
<evidence type="ECO:0000256" key="3">
    <source>
        <dbReference type="ARBA" id="ARBA00023163"/>
    </source>
</evidence>
<dbReference type="InterPro" id="IPR049445">
    <property type="entry name" value="TetR_SbtR-like_C"/>
</dbReference>
<protein>
    <submittedName>
        <fullName evidence="6">TetR family transcriptional regulator</fullName>
    </submittedName>
</protein>
<reference evidence="6" key="1">
    <citation type="submission" date="2021-01" db="EMBL/GenBank/DDBJ databases">
        <title>Whole genome shotgun sequence of Dactylosporangium siamense NBRC 106093.</title>
        <authorList>
            <person name="Komaki H."/>
            <person name="Tamura T."/>
        </authorList>
    </citation>
    <scope>NUCLEOTIDE SEQUENCE</scope>
    <source>
        <strain evidence="6">NBRC 106093</strain>
    </source>
</reference>
<dbReference type="InterPro" id="IPR050109">
    <property type="entry name" value="HTH-type_TetR-like_transc_reg"/>
</dbReference>
<evidence type="ECO:0000256" key="2">
    <source>
        <dbReference type="ARBA" id="ARBA00023125"/>
    </source>
</evidence>
<feature type="DNA-binding region" description="H-T-H motif" evidence="4">
    <location>
        <begin position="36"/>
        <end position="55"/>
    </location>
</feature>
<dbReference type="PANTHER" id="PTHR30055">
    <property type="entry name" value="HTH-TYPE TRANSCRIPTIONAL REGULATOR RUTR"/>
    <property type="match status" value="1"/>
</dbReference>
<keyword evidence="1" id="KW-0805">Transcription regulation</keyword>
<accession>A0A919UB81</accession>
<dbReference type="Pfam" id="PF21597">
    <property type="entry name" value="TetR_C_43"/>
    <property type="match status" value="1"/>
</dbReference>
<evidence type="ECO:0000313" key="6">
    <source>
        <dbReference type="EMBL" id="GIG45415.1"/>
    </source>
</evidence>
<evidence type="ECO:0000256" key="1">
    <source>
        <dbReference type="ARBA" id="ARBA00023015"/>
    </source>
</evidence>
<evidence type="ECO:0000313" key="7">
    <source>
        <dbReference type="Proteomes" id="UP000660611"/>
    </source>
</evidence>
<dbReference type="EMBL" id="BONQ01000052">
    <property type="protein sequence ID" value="GIG45415.1"/>
    <property type="molecule type" value="Genomic_DNA"/>
</dbReference>
<dbReference type="PROSITE" id="PS50977">
    <property type="entry name" value="HTH_TETR_2"/>
    <property type="match status" value="1"/>
</dbReference>
<dbReference type="PRINTS" id="PR00455">
    <property type="entry name" value="HTHTETR"/>
</dbReference>
<dbReference type="GO" id="GO:0000976">
    <property type="term" value="F:transcription cis-regulatory region binding"/>
    <property type="evidence" value="ECO:0007669"/>
    <property type="project" value="TreeGrafter"/>
</dbReference>
<keyword evidence="2 4" id="KW-0238">DNA-binding</keyword>
<keyword evidence="3" id="KW-0804">Transcription</keyword>
<keyword evidence="7" id="KW-1185">Reference proteome</keyword>
<dbReference type="Proteomes" id="UP000660611">
    <property type="component" value="Unassembled WGS sequence"/>
</dbReference>
<evidence type="ECO:0000259" key="5">
    <source>
        <dbReference type="PROSITE" id="PS50977"/>
    </source>
</evidence>
<proteinExistence type="predicted"/>
<dbReference type="InterPro" id="IPR009057">
    <property type="entry name" value="Homeodomain-like_sf"/>
</dbReference>
<comment type="caution">
    <text evidence="6">The sequence shown here is derived from an EMBL/GenBank/DDBJ whole genome shotgun (WGS) entry which is preliminary data.</text>
</comment>
<sequence length="189" mass="20220">MSPDSKRRPRSDAQRNRERLLVAARALVAEVGSEVALDDVARRAGVGNATLYRHFPTRAELLAALYTDEVTALCDYGGRILAARVPIDALFAWLDAFVAHVATKRPLALAATDVPDGRRTPMFEEWHAAITATAGALVRRAQPALRPDVTATDLLALANGAALTTDVDNARRLVGLLRTGLAVTDGEAT</sequence>
<name>A0A919UB81_9ACTN</name>
<dbReference type="RefSeq" id="WP_203847215.1">
    <property type="nucleotide sequence ID" value="NZ_BAAAVW010000011.1"/>
</dbReference>